<dbReference type="InterPro" id="IPR027417">
    <property type="entry name" value="P-loop_NTPase"/>
</dbReference>
<dbReference type="Proteomes" id="UP000185944">
    <property type="component" value="Unassembled WGS sequence"/>
</dbReference>
<protein>
    <submittedName>
        <fullName evidence="7">Ribosome biogenesis ATPase</fullName>
    </submittedName>
</protein>
<keyword evidence="8" id="KW-1185">Reference proteome</keyword>
<sequence length="564" mass="61819">MVDYNKRLRESYMQNRETGEREKMLSQNKHSFEHLGGIASQKKEIVDCIKLPLEFAKYYEFLGVVSSTGILVHGPGGSGKTSFVFGAGKECSLPVVSFTRSDFVLRGSAVEDNATALLQKAAAVSPSIAFIDGIDSFCRKRDSLDNETDKRVVTRVIDFIDNLPKGVILIATATTPDDIDPSLRRSGRLDKEVKLFVPTEPDRQEILQKLFREVKHADLDFLTMTKNTPGYVGADLKALVTESGHIAVKRALTAAGKIGRELNAPYSGVLVPLELMQITTSDVEEALRKIQPSARKEGFIVIPDTNFEDIGALHEVKSILEMAIINPSLFPERFARVGIKKPAGVLLYGPPGTGKTMLARAIASRSHCNFISVKGPEIINMYYGESERSIRNLFARARASQPCVIFFDEIDSICGRRGNGTNRYSDTLVNQLLVEMDGLEERGAVYLIGATNRLDIIDRALLRPGRFDNVIEVKPPTNEGLVEILAKKLAKVCVDVTVNPQDLPLQGLTGAEVDLLVREAGSICLREGMTQPNPSISQTHLIQALALVLAKKESLVGSTAAPEQ</sequence>
<dbReference type="GO" id="GO:1990275">
    <property type="term" value="F:preribosome binding"/>
    <property type="evidence" value="ECO:0007669"/>
    <property type="project" value="TreeGrafter"/>
</dbReference>
<dbReference type="FunFam" id="3.40.50.300:FF:000018">
    <property type="entry name" value="Cell division control 48"/>
    <property type="match status" value="1"/>
</dbReference>
<evidence type="ECO:0000256" key="5">
    <source>
        <dbReference type="RuleBase" id="RU003651"/>
    </source>
</evidence>
<feature type="domain" description="AAA+ ATPase" evidence="6">
    <location>
        <begin position="341"/>
        <end position="477"/>
    </location>
</feature>
<dbReference type="InterPro" id="IPR003960">
    <property type="entry name" value="ATPase_AAA_CS"/>
</dbReference>
<gene>
    <name evidence="7" type="ORF">NEDG_00546</name>
</gene>
<name>A0A177EBT4_9MICR</name>
<comment type="caution">
    <text evidence="7">The sequence shown here is derived from an EMBL/GenBank/DDBJ whole genome shotgun (WGS) entry which is preliminary data.</text>
</comment>
<evidence type="ECO:0000313" key="7">
    <source>
        <dbReference type="EMBL" id="OAG29413.1"/>
    </source>
</evidence>
<organism evidence="7 8">
    <name type="scientific">Nematocida displodere</name>
    <dbReference type="NCBI Taxonomy" id="1805483"/>
    <lineage>
        <taxon>Eukaryota</taxon>
        <taxon>Fungi</taxon>
        <taxon>Fungi incertae sedis</taxon>
        <taxon>Microsporidia</taxon>
        <taxon>Nematocida</taxon>
    </lineage>
</organism>
<keyword evidence="2" id="KW-0677">Repeat</keyword>
<dbReference type="InterPro" id="IPR003959">
    <property type="entry name" value="ATPase_AAA_core"/>
</dbReference>
<evidence type="ECO:0000256" key="2">
    <source>
        <dbReference type="ARBA" id="ARBA00022737"/>
    </source>
</evidence>
<dbReference type="RefSeq" id="XP_067544061.1">
    <property type="nucleotide sequence ID" value="XM_067687964.1"/>
</dbReference>
<dbReference type="PANTHER" id="PTHR23077">
    <property type="entry name" value="AAA-FAMILY ATPASE"/>
    <property type="match status" value="1"/>
</dbReference>
<evidence type="ECO:0000256" key="4">
    <source>
        <dbReference type="ARBA" id="ARBA00022840"/>
    </source>
</evidence>
<dbReference type="GO" id="GO:0016887">
    <property type="term" value="F:ATP hydrolysis activity"/>
    <property type="evidence" value="ECO:0007669"/>
    <property type="project" value="InterPro"/>
</dbReference>
<dbReference type="STRING" id="1805483.A0A177EBT4"/>
<dbReference type="InterPro" id="IPR003593">
    <property type="entry name" value="AAA+_ATPase"/>
</dbReference>
<dbReference type="Pfam" id="PF17862">
    <property type="entry name" value="AAA_lid_3"/>
    <property type="match status" value="1"/>
</dbReference>
<dbReference type="InterPro" id="IPR050168">
    <property type="entry name" value="AAA_ATPase_domain"/>
</dbReference>
<dbReference type="Gene3D" id="1.10.8.60">
    <property type="match status" value="2"/>
</dbReference>
<dbReference type="GO" id="GO:0005524">
    <property type="term" value="F:ATP binding"/>
    <property type="evidence" value="ECO:0007669"/>
    <property type="project" value="UniProtKB-KW"/>
</dbReference>
<dbReference type="InterPro" id="IPR041569">
    <property type="entry name" value="AAA_lid_3"/>
</dbReference>
<evidence type="ECO:0000256" key="1">
    <source>
        <dbReference type="ARBA" id="ARBA00006914"/>
    </source>
</evidence>
<dbReference type="GO" id="GO:0042254">
    <property type="term" value="P:ribosome biogenesis"/>
    <property type="evidence" value="ECO:0007669"/>
    <property type="project" value="TreeGrafter"/>
</dbReference>
<accession>A0A177EBT4</accession>
<dbReference type="EMBL" id="LTDL01000040">
    <property type="protein sequence ID" value="OAG29413.1"/>
    <property type="molecule type" value="Genomic_DNA"/>
</dbReference>
<feature type="domain" description="AAA+ ATPase" evidence="6">
    <location>
        <begin position="66"/>
        <end position="199"/>
    </location>
</feature>
<dbReference type="SUPFAM" id="SSF52540">
    <property type="entry name" value="P-loop containing nucleoside triphosphate hydrolases"/>
    <property type="match status" value="2"/>
</dbReference>
<dbReference type="GeneID" id="93646896"/>
<dbReference type="SMART" id="SM00382">
    <property type="entry name" value="AAA"/>
    <property type="match status" value="2"/>
</dbReference>
<dbReference type="PANTHER" id="PTHR23077:SF171">
    <property type="entry name" value="NUCLEAR VALOSIN-CONTAINING PROTEIN-LIKE"/>
    <property type="match status" value="1"/>
</dbReference>
<keyword evidence="4 5" id="KW-0067">ATP-binding</keyword>
<dbReference type="GO" id="GO:0003723">
    <property type="term" value="F:RNA binding"/>
    <property type="evidence" value="ECO:0007669"/>
    <property type="project" value="TreeGrafter"/>
</dbReference>
<keyword evidence="3 5" id="KW-0547">Nucleotide-binding</keyword>
<dbReference type="Pfam" id="PF00004">
    <property type="entry name" value="AAA"/>
    <property type="match status" value="2"/>
</dbReference>
<reference evidence="7 8" key="1">
    <citation type="submission" date="2016-02" db="EMBL/GenBank/DDBJ databases">
        <title>Discovery of a natural microsporidian pathogen with a broad tissue tropism in Caenorhabditis elegans.</title>
        <authorList>
            <person name="Luallen R.J."/>
            <person name="Reinke A.W."/>
            <person name="Tong L."/>
            <person name="Botts M.R."/>
            <person name="Felix M.-A."/>
            <person name="Troemel E.R."/>
        </authorList>
    </citation>
    <scope>NUCLEOTIDE SEQUENCE [LARGE SCALE GENOMIC DNA]</scope>
    <source>
        <strain evidence="7 8">JUm2807</strain>
    </source>
</reference>
<dbReference type="OrthoDB" id="27435at2759"/>
<evidence type="ECO:0000259" key="6">
    <source>
        <dbReference type="SMART" id="SM00382"/>
    </source>
</evidence>
<evidence type="ECO:0000313" key="8">
    <source>
        <dbReference type="Proteomes" id="UP000185944"/>
    </source>
</evidence>
<dbReference type="AlphaFoldDB" id="A0A177EBT4"/>
<comment type="similarity">
    <text evidence="1 5">Belongs to the AAA ATPase family.</text>
</comment>
<dbReference type="GO" id="GO:0005634">
    <property type="term" value="C:nucleus"/>
    <property type="evidence" value="ECO:0007669"/>
    <property type="project" value="TreeGrafter"/>
</dbReference>
<dbReference type="VEuPathDB" id="MicrosporidiaDB:NEDG_00546"/>
<dbReference type="Gene3D" id="3.40.50.300">
    <property type="entry name" value="P-loop containing nucleotide triphosphate hydrolases"/>
    <property type="match status" value="2"/>
</dbReference>
<evidence type="ECO:0000256" key="3">
    <source>
        <dbReference type="ARBA" id="ARBA00022741"/>
    </source>
</evidence>
<dbReference type="PROSITE" id="PS00674">
    <property type="entry name" value="AAA"/>
    <property type="match status" value="1"/>
</dbReference>
<proteinExistence type="inferred from homology"/>